<dbReference type="InterPro" id="IPR000877">
    <property type="entry name" value="Prot_inh_BBI"/>
</dbReference>
<gene>
    <name evidence="8" type="ORF">ACMD2_24884</name>
</gene>
<evidence type="ECO:0000256" key="4">
    <source>
        <dbReference type="ARBA" id="ARBA00023157"/>
    </source>
</evidence>
<dbReference type="SMART" id="SM00269">
    <property type="entry name" value="BowB"/>
    <property type="match status" value="1"/>
</dbReference>
<keyword evidence="2 5" id="KW-0646">Protease inhibitor</keyword>
<dbReference type="InterPro" id="IPR035995">
    <property type="entry name" value="Bowman-Birk_prot_inh"/>
</dbReference>
<proteinExistence type="inferred from homology"/>
<comment type="caution">
    <text evidence="8">The sequence shown here is derived from an EMBL/GenBank/DDBJ whole genome shotgun (WGS) entry which is preliminary data.</text>
</comment>
<dbReference type="PANTHER" id="PTHR33479">
    <property type="entry name" value="BOWMAN-BIRK TYPE BRAN TRYPSIN INHIBITOR"/>
    <property type="match status" value="1"/>
</dbReference>
<dbReference type="Pfam" id="PF00228">
    <property type="entry name" value="Bowman-Birk_leg"/>
    <property type="match status" value="1"/>
</dbReference>
<evidence type="ECO:0000256" key="1">
    <source>
        <dbReference type="ARBA" id="ARBA00008506"/>
    </source>
</evidence>
<keyword evidence="6" id="KW-0732">Signal</keyword>
<evidence type="ECO:0000256" key="6">
    <source>
        <dbReference type="SAM" id="SignalP"/>
    </source>
</evidence>
<organism evidence="8 9">
    <name type="scientific">Ananas comosus</name>
    <name type="common">Pineapple</name>
    <name type="synonym">Ananas ananas</name>
    <dbReference type="NCBI Taxonomy" id="4615"/>
    <lineage>
        <taxon>Eukaryota</taxon>
        <taxon>Viridiplantae</taxon>
        <taxon>Streptophyta</taxon>
        <taxon>Embryophyta</taxon>
        <taxon>Tracheophyta</taxon>
        <taxon>Spermatophyta</taxon>
        <taxon>Magnoliopsida</taxon>
        <taxon>Liliopsida</taxon>
        <taxon>Poales</taxon>
        <taxon>Bromeliaceae</taxon>
        <taxon>Bromelioideae</taxon>
        <taxon>Ananas</taxon>
    </lineage>
</organism>
<protein>
    <submittedName>
        <fullName evidence="8">Bowman-Birk type trypsin inhibitor</fullName>
    </submittedName>
</protein>
<feature type="chain" id="PRO_5008508255" evidence="6">
    <location>
        <begin position="27"/>
        <end position="134"/>
    </location>
</feature>
<feature type="domain" description="Bowman-Birk serine protease inhibitors family" evidence="7">
    <location>
        <begin position="84"/>
        <end position="98"/>
    </location>
</feature>
<dbReference type="SUPFAM" id="SSF57247">
    <property type="entry name" value="Bowman-Birk inhibitor, BBI"/>
    <property type="match status" value="1"/>
</dbReference>
<feature type="signal peptide" evidence="6">
    <location>
        <begin position="1"/>
        <end position="26"/>
    </location>
</feature>
<dbReference type="Proteomes" id="UP000092600">
    <property type="component" value="Unassembled WGS sequence"/>
</dbReference>
<dbReference type="GO" id="GO:0005576">
    <property type="term" value="C:extracellular region"/>
    <property type="evidence" value="ECO:0007669"/>
    <property type="project" value="InterPro"/>
</dbReference>
<dbReference type="PROSITE" id="PS00281">
    <property type="entry name" value="BOWMAN_BIRK"/>
    <property type="match status" value="1"/>
</dbReference>
<keyword evidence="4" id="KW-1015">Disulfide bond</keyword>
<dbReference type="EMBL" id="LSRQ01002844">
    <property type="protein sequence ID" value="OAY73109.1"/>
    <property type="molecule type" value="Genomic_DNA"/>
</dbReference>
<keyword evidence="3 5" id="KW-0722">Serine protease inhibitor</keyword>
<accession>A0A199V7Q7</accession>
<comment type="similarity">
    <text evidence="1 5">Belongs to the Bowman-Birk serine protease inhibitor family.</text>
</comment>
<evidence type="ECO:0000259" key="7">
    <source>
        <dbReference type="PROSITE" id="PS00281"/>
    </source>
</evidence>
<sequence length="134" mass="15060">MNCSSLLLLLTSAVVILFFANIPCAAQSMLDSQLPTQGRDFNCWCLFYGNGTGESGKGQLRPRWWPCCDRCGACTRSIPPQCRCLDMVRSCHPACKKCVRSPLSFDPPLFQCMDVITNYCKHKCSSNVKSLYRF</sequence>
<dbReference type="Gene3D" id="2.10.69.10">
    <property type="entry name" value="Cysteine Protease (Bromelain) Inhibitor, subunit H"/>
    <property type="match status" value="1"/>
</dbReference>
<evidence type="ECO:0000256" key="2">
    <source>
        <dbReference type="ARBA" id="ARBA00022690"/>
    </source>
</evidence>
<name>A0A199V7Q7_ANACO</name>
<dbReference type="CDD" id="cd00023">
    <property type="entry name" value="BBI"/>
    <property type="match status" value="1"/>
</dbReference>
<evidence type="ECO:0000256" key="3">
    <source>
        <dbReference type="ARBA" id="ARBA00022900"/>
    </source>
</evidence>
<dbReference type="AlphaFoldDB" id="A0A199V7Q7"/>
<evidence type="ECO:0000313" key="8">
    <source>
        <dbReference type="EMBL" id="OAY73109.1"/>
    </source>
</evidence>
<dbReference type="PANTHER" id="PTHR33479:SF6">
    <property type="entry name" value="BOWMAN-BIRK SERINE PROTEASE INHIBITOR FAMILY PROTEIN, EXPRESSED"/>
    <property type="match status" value="1"/>
</dbReference>
<evidence type="ECO:0000313" key="9">
    <source>
        <dbReference type="Proteomes" id="UP000092600"/>
    </source>
</evidence>
<dbReference type="GO" id="GO:0004867">
    <property type="term" value="F:serine-type endopeptidase inhibitor activity"/>
    <property type="evidence" value="ECO:0007669"/>
    <property type="project" value="UniProtKB-KW"/>
</dbReference>
<reference evidence="8 9" key="1">
    <citation type="journal article" date="2016" name="DNA Res.">
        <title>The draft genome of MD-2 pineapple using hybrid error correction of long reads.</title>
        <authorList>
            <person name="Redwan R.M."/>
            <person name="Saidin A."/>
            <person name="Kumar S.V."/>
        </authorList>
    </citation>
    <scope>NUCLEOTIDE SEQUENCE [LARGE SCALE GENOMIC DNA]</scope>
    <source>
        <strain evidence="9">cv. MD2</strain>
        <tissue evidence="8">Leaf</tissue>
    </source>
</reference>
<evidence type="ECO:0000256" key="5">
    <source>
        <dbReference type="RuleBase" id="RU003856"/>
    </source>
</evidence>